<dbReference type="OrthoDB" id="3647246at2759"/>
<protein>
    <submittedName>
        <fullName evidence="4">Uncharacterized protein</fullName>
    </submittedName>
</protein>
<evidence type="ECO:0000256" key="1">
    <source>
        <dbReference type="SAM" id="MobiDB-lite"/>
    </source>
</evidence>
<keyword evidence="5" id="KW-1185">Reference proteome</keyword>
<dbReference type="Pfam" id="PF23394">
    <property type="entry name" value="DUF7102"/>
    <property type="match status" value="1"/>
</dbReference>
<feature type="domain" description="SAM-like" evidence="3">
    <location>
        <begin position="826"/>
        <end position="890"/>
    </location>
</feature>
<dbReference type="InterPro" id="IPR055528">
    <property type="entry name" value="DUF7102"/>
</dbReference>
<comment type="caution">
    <text evidence="4">The sequence shown here is derived from an EMBL/GenBank/DDBJ whole genome shotgun (WGS) entry which is preliminary data.</text>
</comment>
<sequence>MEGNATGSDTAALYGRRERCFRDFQKKPFRFHDCAKDVQLLSDLVDPQGLIRQSGLRSARLPNPSIDFDTFDFRDTERKVHELCGSPQRCTPELSPFFSTTAILKDLQLPLELIELSSDPVDDTSEYLNTVHAAAFCNAFDQWLPLNPTREDKNEGLSFPPNSGRLRSMLLRELDRERVPATQGALDLEREAQDSALAHFEEARTTYPFTAARKDANPLTPPLSPVSDDTVVFAPEAGTCVIDLTSEPCSPVNSEIEKLRIRLENGMIESDPIAPPTAFMASPASPTSPQLPDLRGSGVERSKDACMDVPIVLTSSSVGTGDECDFRRRLNMVEDGQGSGPVEISHNLGTIFEEALASTLEAQRHQATIMAEQERFNPIDSASRVSVPVMDFTIEPLAWMGHAPTARDQFSWIRAHSGSSFVLPLENKAPQQDKLLKWAPFPPGTGRISVQDAFDPLPEARWQCLLHGAAPTLNSASYVTQDHRRLMILQVQDEEELDQLTSTTGEERSPSPSHKSAQRLAGVSQPSSPSSKGPSLDALVGAAARKSHQGQSPGQLIDHVGVLLPSTGDCNATSKLLSGFMEMRAAKKPKVADPDSSAGHAGQGANVGGSFDTSQKQPPAVSTRQSPEVEETQVPATAPDAIFPLEKSAFVISLNLPRSVLRRIEASWPPDHLLDRDYTLYDTVVWSPGSAQRKEVPSPLSFDADIALTPAVGIIVTTLLKAKQKPLPGSQALPQLRERVLQVSRKYETLFVLVSESNTSGEWMGKRSASDIAAYADFVGFTVALRSGVTTCFVSGADATLAKWILALMCQYSPGSLGLSRFLSASESTWEVFFRRAGMNVFAAQVLAGTLFEQAGNEGLMRFVAMSLQERVSAYSQLLGGKKALLSAGEILDGAWT</sequence>
<evidence type="ECO:0000313" key="4">
    <source>
        <dbReference type="EMBL" id="KFH43516.1"/>
    </source>
</evidence>
<evidence type="ECO:0000259" key="2">
    <source>
        <dbReference type="Pfam" id="PF23394"/>
    </source>
</evidence>
<dbReference type="EMBL" id="JPKY01000067">
    <property type="protein sequence ID" value="KFH43516.1"/>
    <property type="molecule type" value="Genomic_DNA"/>
</dbReference>
<reference evidence="5" key="1">
    <citation type="journal article" date="2014" name="Genome Announc.">
        <title>Genome sequence and annotation of Acremonium chrysogenum, producer of the beta-lactam antibiotic cephalosporin C.</title>
        <authorList>
            <person name="Terfehr D."/>
            <person name="Dahlmann T.A."/>
            <person name="Specht T."/>
            <person name="Zadra I."/>
            <person name="Kuernsteiner H."/>
            <person name="Kueck U."/>
        </authorList>
    </citation>
    <scope>NUCLEOTIDE SEQUENCE [LARGE SCALE GENOMIC DNA]</scope>
    <source>
        <strain evidence="5">ATCC 11550 / CBS 779.69 / DSM 880 / IAM 14645 / JCM 23072 / IMI 49137</strain>
    </source>
</reference>
<dbReference type="InterPro" id="IPR057559">
    <property type="entry name" value="SAM_6"/>
</dbReference>
<organism evidence="4 5">
    <name type="scientific">Hapsidospora chrysogenum (strain ATCC 11550 / CBS 779.69 / DSM 880 / IAM 14645 / JCM 23072 / IMI 49137)</name>
    <name type="common">Acremonium chrysogenum</name>
    <dbReference type="NCBI Taxonomy" id="857340"/>
    <lineage>
        <taxon>Eukaryota</taxon>
        <taxon>Fungi</taxon>
        <taxon>Dikarya</taxon>
        <taxon>Ascomycota</taxon>
        <taxon>Pezizomycotina</taxon>
        <taxon>Sordariomycetes</taxon>
        <taxon>Hypocreomycetidae</taxon>
        <taxon>Hypocreales</taxon>
        <taxon>Bionectriaceae</taxon>
        <taxon>Hapsidospora</taxon>
    </lineage>
</organism>
<gene>
    <name evidence="4" type="ORF">ACRE_057300</name>
</gene>
<evidence type="ECO:0000313" key="5">
    <source>
        <dbReference type="Proteomes" id="UP000029964"/>
    </source>
</evidence>
<accession>A0A086T2D4</accession>
<dbReference type="Pfam" id="PF23395">
    <property type="entry name" value="SAM_6"/>
    <property type="match status" value="1"/>
</dbReference>
<feature type="region of interest" description="Disordered" evidence="1">
    <location>
        <begin position="588"/>
        <end position="634"/>
    </location>
</feature>
<evidence type="ECO:0000259" key="3">
    <source>
        <dbReference type="Pfam" id="PF23395"/>
    </source>
</evidence>
<dbReference type="AlphaFoldDB" id="A0A086T2D4"/>
<feature type="compositionally biased region" description="Low complexity" evidence="1">
    <location>
        <begin position="524"/>
        <end position="535"/>
    </location>
</feature>
<feature type="compositionally biased region" description="Polar residues" evidence="1">
    <location>
        <begin position="499"/>
        <end position="515"/>
    </location>
</feature>
<feature type="compositionally biased region" description="Polar residues" evidence="1">
    <location>
        <begin position="611"/>
        <end position="626"/>
    </location>
</feature>
<dbReference type="HOGENOM" id="CLU_005396_0_0_1"/>
<name>A0A086T2D4_HAPC1</name>
<feature type="region of interest" description="Disordered" evidence="1">
    <location>
        <begin position="498"/>
        <end position="536"/>
    </location>
</feature>
<feature type="domain" description="DUF7102" evidence="2">
    <location>
        <begin position="650"/>
        <end position="813"/>
    </location>
</feature>
<proteinExistence type="predicted"/>
<dbReference type="Proteomes" id="UP000029964">
    <property type="component" value="Unassembled WGS sequence"/>
</dbReference>